<dbReference type="CDD" id="cd06170">
    <property type="entry name" value="LuxR_C_like"/>
    <property type="match status" value="1"/>
</dbReference>
<evidence type="ECO:0000256" key="1">
    <source>
        <dbReference type="ARBA" id="ARBA00023015"/>
    </source>
</evidence>
<feature type="transmembrane region" description="Helical" evidence="4">
    <location>
        <begin position="41"/>
        <end position="60"/>
    </location>
</feature>
<dbReference type="EMBL" id="PPTU01000015">
    <property type="protein sequence ID" value="RDB69187.1"/>
    <property type="molecule type" value="Genomic_DNA"/>
</dbReference>
<dbReference type="InterPro" id="IPR000792">
    <property type="entry name" value="Tscrpt_reg_LuxR_C"/>
</dbReference>
<keyword evidence="2" id="KW-0238">DNA-binding</keyword>
<evidence type="ECO:0000256" key="3">
    <source>
        <dbReference type="ARBA" id="ARBA00023163"/>
    </source>
</evidence>
<dbReference type="PANTHER" id="PTHR44688">
    <property type="entry name" value="DNA-BINDING TRANSCRIPTIONAL ACTIVATOR DEVR_DOSR"/>
    <property type="match status" value="1"/>
</dbReference>
<dbReference type="PROSITE" id="PS50043">
    <property type="entry name" value="HTH_LUXR_2"/>
    <property type="match status" value="1"/>
</dbReference>
<dbReference type="SMART" id="SM00421">
    <property type="entry name" value="HTH_LUXR"/>
    <property type="match status" value="1"/>
</dbReference>
<dbReference type="InterPro" id="IPR016032">
    <property type="entry name" value="Sig_transdc_resp-reg_C-effctor"/>
</dbReference>
<evidence type="ECO:0000259" key="5">
    <source>
        <dbReference type="PROSITE" id="PS50043"/>
    </source>
</evidence>
<dbReference type="Pfam" id="PF00196">
    <property type="entry name" value="GerE"/>
    <property type="match status" value="1"/>
</dbReference>
<feature type="transmembrane region" description="Helical" evidence="4">
    <location>
        <begin position="6"/>
        <end position="29"/>
    </location>
</feature>
<comment type="caution">
    <text evidence="6">The sequence shown here is derived from an EMBL/GenBank/DDBJ whole genome shotgun (WGS) entry which is preliminary data.</text>
</comment>
<sequence>MVSWSTVAVLALTCVVYAAFCAAVVRAFFRTRVNRTAYRAAGAWAACFGVTLVGSLMALDARGVDAAATFAACACLLSFPSCLLLERRWRNRDMAAAVAYLQLHRPAPRPATPAAAPGSEWGTGLDATCARLARSYDLTRREEDVLRLLMEGRTFAEAADELVVSLNTVKSHVRRIYAKMGVNGKADLLEKVSSAI</sequence>
<dbReference type="PANTHER" id="PTHR44688:SF16">
    <property type="entry name" value="DNA-BINDING TRANSCRIPTIONAL ACTIVATOR DEVR_DOSR"/>
    <property type="match status" value="1"/>
</dbReference>
<evidence type="ECO:0000256" key="2">
    <source>
        <dbReference type="ARBA" id="ARBA00023125"/>
    </source>
</evidence>
<dbReference type="Proteomes" id="UP000253970">
    <property type="component" value="Unassembled WGS sequence"/>
</dbReference>
<gene>
    <name evidence="6" type="ORF">C1875_10040</name>
</gene>
<proteinExistence type="predicted"/>
<dbReference type="AlphaFoldDB" id="A0A369MFF5"/>
<organism evidence="6 7">
    <name type="scientific">Eggerthella lenta</name>
    <name type="common">Eubacterium lentum</name>
    <dbReference type="NCBI Taxonomy" id="84112"/>
    <lineage>
        <taxon>Bacteria</taxon>
        <taxon>Bacillati</taxon>
        <taxon>Actinomycetota</taxon>
        <taxon>Coriobacteriia</taxon>
        <taxon>Eggerthellales</taxon>
        <taxon>Eggerthellaceae</taxon>
        <taxon>Eggerthella</taxon>
    </lineage>
</organism>
<keyword evidence="3" id="KW-0804">Transcription</keyword>
<name>A0A369MFF5_EGGLN</name>
<keyword evidence="4" id="KW-0472">Membrane</keyword>
<evidence type="ECO:0000256" key="4">
    <source>
        <dbReference type="SAM" id="Phobius"/>
    </source>
</evidence>
<evidence type="ECO:0000313" key="7">
    <source>
        <dbReference type="Proteomes" id="UP000253970"/>
    </source>
</evidence>
<keyword evidence="1" id="KW-0805">Transcription regulation</keyword>
<protein>
    <submittedName>
        <fullName evidence="6">LuxR family transcriptional regulator</fullName>
    </submittedName>
</protein>
<keyword evidence="4" id="KW-0812">Transmembrane</keyword>
<dbReference type="RefSeq" id="WP_114534249.1">
    <property type="nucleotide sequence ID" value="NZ_CP089333.1"/>
</dbReference>
<dbReference type="SUPFAM" id="SSF46894">
    <property type="entry name" value="C-terminal effector domain of the bipartite response regulators"/>
    <property type="match status" value="1"/>
</dbReference>
<dbReference type="PRINTS" id="PR00038">
    <property type="entry name" value="HTHLUXR"/>
</dbReference>
<dbReference type="GO" id="GO:0003677">
    <property type="term" value="F:DNA binding"/>
    <property type="evidence" value="ECO:0007669"/>
    <property type="project" value="UniProtKB-KW"/>
</dbReference>
<dbReference type="Gene3D" id="1.10.10.10">
    <property type="entry name" value="Winged helix-like DNA-binding domain superfamily/Winged helix DNA-binding domain"/>
    <property type="match status" value="1"/>
</dbReference>
<dbReference type="GO" id="GO:0006355">
    <property type="term" value="P:regulation of DNA-templated transcription"/>
    <property type="evidence" value="ECO:0007669"/>
    <property type="project" value="InterPro"/>
</dbReference>
<reference evidence="6 7" key="1">
    <citation type="journal article" date="2018" name="Elife">
        <title>Discovery and characterization of a prevalent human gut bacterial enzyme sufficient for the inactivation of a family of plant toxins.</title>
        <authorList>
            <person name="Koppel N."/>
            <person name="Bisanz J.E."/>
            <person name="Pandelia M.E."/>
            <person name="Turnbaugh P.J."/>
            <person name="Balskus E.P."/>
        </authorList>
    </citation>
    <scope>NUCLEOTIDE SEQUENCE [LARGE SCALE GENOMIC DNA]</scope>
    <source>
        <strain evidence="6 7">W1 BHI 6</strain>
    </source>
</reference>
<evidence type="ECO:0000313" key="6">
    <source>
        <dbReference type="EMBL" id="RDB69187.1"/>
    </source>
</evidence>
<accession>A0A369MFF5</accession>
<dbReference type="InterPro" id="IPR036388">
    <property type="entry name" value="WH-like_DNA-bd_sf"/>
</dbReference>
<keyword evidence="4" id="KW-1133">Transmembrane helix</keyword>
<feature type="transmembrane region" description="Helical" evidence="4">
    <location>
        <begin position="66"/>
        <end position="85"/>
    </location>
</feature>
<feature type="domain" description="HTH luxR-type" evidence="5">
    <location>
        <begin position="131"/>
        <end position="196"/>
    </location>
</feature>